<organism evidence="7 8">
    <name type="scientific">Actinoplanes subglobosus</name>
    <dbReference type="NCBI Taxonomy" id="1547892"/>
    <lineage>
        <taxon>Bacteria</taxon>
        <taxon>Bacillati</taxon>
        <taxon>Actinomycetota</taxon>
        <taxon>Actinomycetes</taxon>
        <taxon>Micromonosporales</taxon>
        <taxon>Micromonosporaceae</taxon>
        <taxon>Actinoplanes</taxon>
    </lineage>
</organism>
<dbReference type="Gene3D" id="1.10.2020.10">
    <property type="entry name" value="uronate isomerase, domain 2, chain A"/>
    <property type="match status" value="1"/>
</dbReference>
<sequence length="474" mass="52268">MATDLPLNPHPDRLLPAAEPVRSIARRLHQTVRDLPIISPHGHVDPGILADDTPFTDPTALFLQPDHYVTRLLHAGGVPLAGLGVGQGPLPEPQARAAWRLLCGNWRLLAGTPVRYWLEDVLTGVFGVTRQPSAATADDIYDQIAEQLSRDSHRPRALLDRFRIDFLATTDDPADTLAAHARLAADPGVTTRIVPTFRPDRYLEPARPDWATAVKELGAGDYRGYIAALEDRRRYFREHGAVSTDHSHADAVAEPLDPADAARIFDQALSGQATEAEATAFRRHMICEMARMSCDDGLVMTLHPAIHRNHHPPTLAEYGPDTGHDIPTTVEFTRALQPLLARYGTHPNLHLVLFTTDATVYSREIAPLAGFYPSVYAGAPWWFLDNPAAIRSYQQAVTEIAGFSRLSGFIDDTRAFCSIPARHDMARRLDAGHLADLVAAHRLDEDEAHDILTGLTTTQPTHVFKLAAEQEPRI</sequence>
<evidence type="ECO:0000256" key="3">
    <source>
        <dbReference type="ARBA" id="ARBA00008397"/>
    </source>
</evidence>
<dbReference type="Pfam" id="PF02614">
    <property type="entry name" value="UxaC"/>
    <property type="match status" value="1"/>
</dbReference>
<dbReference type="EMBL" id="JBHSBL010000029">
    <property type="protein sequence ID" value="MFC4071988.1"/>
    <property type="molecule type" value="Genomic_DNA"/>
</dbReference>
<accession>A0ABV8J5T1</accession>
<dbReference type="PANTHER" id="PTHR30068:SF4">
    <property type="entry name" value="URONATE ISOMERASE"/>
    <property type="match status" value="1"/>
</dbReference>
<reference evidence="8" key="1">
    <citation type="journal article" date="2019" name="Int. J. Syst. Evol. Microbiol.">
        <title>The Global Catalogue of Microorganisms (GCM) 10K type strain sequencing project: providing services to taxonomists for standard genome sequencing and annotation.</title>
        <authorList>
            <consortium name="The Broad Institute Genomics Platform"/>
            <consortium name="The Broad Institute Genome Sequencing Center for Infectious Disease"/>
            <person name="Wu L."/>
            <person name="Ma J."/>
        </authorList>
    </citation>
    <scope>NUCLEOTIDE SEQUENCE [LARGE SCALE GENOMIC DNA]</scope>
    <source>
        <strain evidence="8">TBRC 5832</strain>
    </source>
</reference>
<dbReference type="RefSeq" id="WP_378072859.1">
    <property type="nucleotide sequence ID" value="NZ_JBHSBL010000029.1"/>
</dbReference>
<dbReference type="NCBIfam" id="NF002794">
    <property type="entry name" value="PRK02925.1"/>
    <property type="match status" value="1"/>
</dbReference>
<evidence type="ECO:0000256" key="6">
    <source>
        <dbReference type="ARBA" id="ARBA00023235"/>
    </source>
</evidence>
<dbReference type="GO" id="GO:0008880">
    <property type="term" value="F:glucuronate isomerase activity"/>
    <property type="evidence" value="ECO:0007669"/>
    <property type="project" value="UniProtKB-EC"/>
</dbReference>
<dbReference type="SUPFAM" id="SSF51556">
    <property type="entry name" value="Metallo-dependent hydrolases"/>
    <property type="match status" value="1"/>
</dbReference>
<protein>
    <recommendedName>
        <fullName evidence="5">Uronate isomerase</fullName>
        <ecNumber evidence="4">5.3.1.12</ecNumber>
    </recommendedName>
</protein>
<dbReference type="InterPro" id="IPR032466">
    <property type="entry name" value="Metal_Hydrolase"/>
</dbReference>
<evidence type="ECO:0000256" key="1">
    <source>
        <dbReference type="ARBA" id="ARBA00001165"/>
    </source>
</evidence>
<gene>
    <name evidence="7" type="primary">uxaC</name>
    <name evidence="7" type="ORF">ACFO0C_44240</name>
</gene>
<name>A0ABV8J5T1_9ACTN</name>
<comment type="similarity">
    <text evidence="3">Belongs to the metallo-dependent hydrolases superfamily. Uronate isomerase family.</text>
</comment>
<evidence type="ECO:0000256" key="2">
    <source>
        <dbReference type="ARBA" id="ARBA00004892"/>
    </source>
</evidence>
<dbReference type="InterPro" id="IPR003766">
    <property type="entry name" value="Uronate_isomerase"/>
</dbReference>
<keyword evidence="8" id="KW-1185">Reference proteome</keyword>
<proteinExistence type="inferred from homology"/>
<dbReference type="Gene3D" id="3.20.20.140">
    <property type="entry name" value="Metal-dependent hydrolases"/>
    <property type="match status" value="1"/>
</dbReference>
<comment type="caution">
    <text evidence="7">The sequence shown here is derived from an EMBL/GenBank/DDBJ whole genome shotgun (WGS) entry which is preliminary data.</text>
</comment>
<keyword evidence="6 7" id="KW-0413">Isomerase</keyword>
<evidence type="ECO:0000313" key="8">
    <source>
        <dbReference type="Proteomes" id="UP001595867"/>
    </source>
</evidence>
<dbReference type="PANTHER" id="PTHR30068">
    <property type="entry name" value="URONATE ISOMERASE"/>
    <property type="match status" value="1"/>
</dbReference>
<evidence type="ECO:0000256" key="4">
    <source>
        <dbReference type="ARBA" id="ARBA00012546"/>
    </source>
</evidence>
<dbReference type="Proteomes" id="UP001595867">
    <property type="component" value="Unassembled WGS sequence"/>
</dbReference>
<evidence type="ECO:0000313" key="7">
    <source>
        <dbReference type="EMBL" id="MFC4071988.1"/>
    </source>
</evidence>
<comment type="pathway">
    <text evidence="2">Carbohydrate metabolism; pentose and glucuronate interconversion.</text>
</comment>
<dbReference type="EC" id="5.3.1.12" evidence="4"/>
<comment type="catalytic activity">
    <reaction evidence="1">
        <text>D-glucuronate = D-fructuronate</text>
        <dbReference type="Rhea" id="RHEA:13049"/>
        <dbReference type="ChEBI" id="CHEBI:58720"/>
        <dbReference type="ChEBI" id="CHEBI:59863"/>
        <dbReference type="EC" id="5.3.1.12"/>
    </reaction>
</comment>
<evidence type="ECO:0000256" key="5">
    <source>
        <dbReference type="ARBA" id="ARBA00020555"/>
    </source>
</evidence>